<dbReference type="Proteomes" id="UP001430953">
    <property type="component" value="Unassembled WGS sequence"/>
</dbReference>
<reference evidence="2 3" key="1">
    <citation type="submission" date="2023-03" db="EMBL/GenBank/DDBJ databases">
        <title>High recombination rates correlate with genetic variation in Cardiocondyla obscurior ants.</title>
        <authorList>
            <person name="Errbii M."/>
        </authorList>
    </citation>
    <scope>NUCLEOTIDE SEQUENCE [LARGE SCALE GENOMIC DNA]</scope>
    <source>
        <strain evidence="2">Alpha-2009</strain>
        <tissue evidence="2">Whole body</tissue>
    </source>
</reference>
<proteinExistence type="predicted"/>
<organism evidence="2 3">
    <name type="scientific">Cardiocondyla obscurior</name>
    <dbReference type="NCBI Taxonomy" id="286306"/>
    <lineage>
        <taxon>Eukaryota</taxon>
        <taxon>Metazoa</taxon>
        <taxon>Ecdysozoa</taxon>
        <taxon>Arthropoda</taxon>
        <taxon>Hexapoda</taxon>
        <taxon>Insecta</taxon>
        <taxon>Pterygota</taxon>
        <taxon>Neoptera</taxon>
        <taxon>Endopterygota</taxon>
        <taxon>Hymenoptera</taxon>
        <taxon>Apocrita</taxon>
        <taxon>Aculeata</taxon>
        <taxon>Formicoidea</taxon>
        <taxon>Formicidae</taxon>
        <taxon>Myrmicinae</taxon>
        <taxon>Cardiocondyla</taxon>
    </lineage>
</organism>
<evidence type="ECO:0000313" key="3">
    <source>
        <dbReference type="Proteomes" id="UP001430953"/>
    </source>
</evidence>
<protein>
    <submittedName>
        <fullName evidence="2">Uncharacterized protein</fullName>
    </submittedName>
</protein>
<evidence type="ECO:0000313" key="2">
    <source>
        <dbReference type="EMBL" id="KAL0101352.1"/>
    </source>
</evidence>
<keyword evidence="3" id="KW-1185">Reference proteome</keyword>
<evidence type="ECO:0000256" key="1">
    <source>
        <dbReference type="SAM" id="MobiDB-lite"/>
    </source>
</evidence>
<name>A0AAW2EIA7_9HYME</name>
<feature type="region of interest" description="Disordered" evidence="1">
    <location>
        <begin position="48"/>
        <end position="100"/>
    </location>
</feature>
<gene>
    <name evidence="2" type="ORF">PUN28_018873</name>
</gene>
<comment type="caution">
    <text evidence="2">The sequence shown here is derived from an EMBL/GenBank/DDBJ whole genome shotgun (WGS) entry which is preliminary data.</text>
</comment>
<dbReference type="AlphaFoldDB" id="A0AAW2EIA7"/>
<dbReference type="EMBL" id="JADYXP020000024">
    <property type="protein sequence ID" value="KAL0101352.1"/>
    <property type="molecule type" value="Genomic_DNA"/>
</dbReference>
<accession>A0AAW2EIA7</accession>
<feature type="compositionally biased region" description="Basic residues" evidence="1">
    <location>
        <begin position="56"/>
        <end position="70"/>
    </location>
</feature>
<feature type="region of interest" description="Disordered" evidence="1">
    <location>
        <begin position="1"/>
        <end position="30"/>
    </location>
</feature>
<sequence>MSALCEYRRKSAKNHGRARERLRPNRKGRAIGTRSLVVNIDRGSLRFARETEKKKEGKKKRKGKKKKKKGAKEALYAPTSTYPRRDLHGPRPNGYIPGIDKREDACERCKLVSHVTHVRR</sequence>